<dbReference type="GO" id="GO:0005524">
    <property type="term" value="F:ATP binding"/>
    <property type="evidence" value="ECO:0007669"/>
    <property type="project" value="UniProtKB-UniRule"/>
</dbReference>
<dbReference type="PROSITE" id="PS01128">
    <property type="entry name" value="SHIKIMATE_KINASE"/>
    <property type="match status" value="1"/>
</dbReference>
<dbReference type="InterPro" id="IPR000623">
    <property type="entry name" value="Shikimate_kinase/TSH1"/>
</dbReference>
<protein>
    <recommendedName>
        <fullName evidence="3 11">Shikimate kinase</fullName>
        <shortName evidence="11">SK</shortName>
        <ecNumber evidence="3 11">2.7.1.71</ecNumber>
    </recommendedName>
</protein>
<dbReference type="Pfam" id="PF01202">
    <property type="entry name" value="SKI"/>
    <property type="match status" value="1"/>
</dbReference>
<dbReference type="CDD" id="cd00464">
    <property type="entry name" value="SK"/>
    <property type="match status" value="1"/>
</dbReference>
<comment type="function">
    <text evidence="11">Catalyzes the specific phosphorylation of the 3-hydroxyl group of shikimic acid using ATP as a cosubstrate.</text>
</comment>
<keyword evidence="11" id="KW-0460">Magnesium</keyword>
<dbReference type="UniPathway" id="UPA00053">
    <property type="reaction ID" value="UER00088"/>
</dbReference>
<dbReference type="SUPFAM" id="SSF52540">
    <property type="entry name" value="P-loop containing nucleoside triphosphate hydrolases"/>
    <property type="match status" value="1"/>
</dbReference>
<feature type="binding site" evidence="11">
    <location>
        <position position="36"/>
    </location>
    <ligand>
        <name>Mg(2+)</name>
        <dbReference type="ChEBI" id="CHEBI:18420"/>
    </ligand>
</feature>
<dbReference type="GO" id="GO:0008652">
    <property type="term" value="P:amino acid biosynthetic process"/>
    <property type="evidence" value="ECO:0007669"/>
    <property type="project" value="UniProtKB-KW"/>
</dbReference>
<evidence type="ECO:0000256" key="10">
    <source>
        <dbReference type="ARBA" id="ARBA00048567"/>
    </source>
</evidence>
<dbReference type="PANTHER" id="PTHR21087:SF16">
    <property type="entry name" value="SHIKIMATE KINASE 1, CHLOROPLASTIC"/>
    <property type="match status" value="1"/>
</dbReference>
<evidence type="ECO:0000256" key="8">
    <source>
        <dbReference type="ARBA" id="ARBA00022840"/>
    </source>
</evidence>
<dbReference type="Proteomes" id="UP000564644">
    <property type="component" value="Unassembled WGS sequence"/>
</dbReference>
<keyword evidence="7 11" id="KW-0418">Kinase</keyword>
<dbReference type="EMBL" id="JACJVO010000006">
    <property type="protein sequence ID" value="MBB6730262.1"/>
    <property type="molecule type" value="Genomic_DNA"/>
</dbReference>
<gene>
    <name evidence="11" type="primary">aroK</name>
    <name evidence="12" type="ORF">H7C18_05065</name>
</gene>
<comment type="pathway">
    <text evidence="1 11">Metabolic intermediate biosynthesis; chorismate biosynthesis; chorismate from D-erythrose 4-phosphate and phosphoenolpyruvate: step 5/7.</text>
</comment>
<evidence type="ECO:0000256" key="6">
    <source>
        <dbReference type="ARBA" id="ARBA00022741"/>
    </source>
</evidence>
<keyword evidence="9 11" id="KW-0057">Aromatic amino acid biosynthesis</keyword>
<evidence type="ECO:0000256" key="5">
    <source>
        <dbReference type="ARBA" id="ARBA00022679"/>
    </source>
</evidence>
<keyword evidence="8 11" id="KW-0067">ATP-binding</keyword>
<comment type="similarity">
    <text evidence="2 11">Belongs to the shikimate kinase family.</text>
</comment>
<dbReference type="GO" id="GO:0004765">
    <property type="term" value="F:shikimate kinase activity"/>
    <property type="evidence" value="ECO:0007669"/>
    <property type="project" value="UniProtKB-UniRule"/>
</dbReference>
<keyword evidence="4 11" id="KW-0028">Amino-acid biosynthesis</keyword>
<organism evidence="12 13">
    <name type="scientific">Cohnella zeiphila</name>
    <dbReference type="NCBI Taxonomy" id="2761120"/>
    <lineage>
        <taxon>Bacteria</taxon>
        <taxon>Bacillati</taxon>
        <taxon>Bacillota</taxon>
        <taxon>Bacilli</taxon>
        <taxon>Bacillales</taxon>
        <taxon>Paenibacillaceae</taxon>
        <taxon>Cohnella</taxon>
    </lineage>
</organism>
<proteinExistence type="inferred from homology"/>
<keyword evidence="5 11" id="KW-0808">Transferase</keyword>
<dbReference type="InterPro" id="IPR027417">
    <property type="entry name" value="P-loop_NTPase"/>
</dbReference>
<feature type="binding site" evidence="11">
    <location>
        <position position="100"/>
    </location>
    <ligand>
        <name>substrate</name>
    </ligand>
</feature>
<evidence type="ECO:0000256" key="4">
    <source>
        <dbReference type="ARBA" id="ARBA00022605"/>
    </source>
</evidence>
<keyword evidence="6 11" id="KW-0547">Nucleotide-binding</keyword>
<accession>A0A7X0SHX0</accession>
<feature type="binding site" evidence="11">
    <location>
        <position position="78"/>
    </location>
    <ligand>
        <name>substrate</name>
    </ligand>
</feature>
<evidence type="ECO:0000313" key="13">
    <source>
        <dbReference type="Proteomes" id="UP000564644"/>
    </source>
</evidence>
<evidence type="ECO:0000256" key="3">
    <source>
        <dbReference type="ARBA" id="ARBA00012154"/>
    </source>
</evidence>
<dbReference type="EC" id="2.7.1.71" evidence="3 11"/>
<keyword evidence="11" id="KW-0963">Cytoplasm</keyword>
<keyword evidence="11" id="KW-0479">Metal-binding</keyword>
<dbReference type="HAMAP" id="MF_00109">
    <property type="entry name" value="Shikimate_kinase"/>
    <property type="match status" value="1"/>
</dbReference>
<comment type="cofactor">
    <cofactor evidence="11">
        <name>Mg(2+)</name>
        <dbReference type="ChEBI" id="CHEBI:18420"/>
    </cofactor>
    <text evidence="11">Binds 1 Mg(2+) ion per subunit.</text>
</comment>
<feature type="binding site" evidence="11">
    <location>
        <position position="54"/>
    </location>
    <ligand>
        <name>substrate</name>
    </ligand>
</feature>
<feature type="binding site" evidence="11">
    <location>
        <position position="141"/>
    </location>
    <ligand>
        <name>ATP</name>
        <dbReference type="ChEBI" id="CHEBI:30616"/>
    </ligand>
</feature>
<dbReference type="GO" id="GO:0009423">
    <property type="term" value="P:chorismate biosynthetic process"/>
    <property type="evidence" value="ECO:0007669"/>
    <property type="project" value="UniProtKB-UniRule"/>
</dbReference>
<keyword evidence="13" id="KW-1185">Reference proteome</keyword>
<evidence type="ECO:0000313" key="12">
    <source>
        <dbReference type="EMBL" id="MBB6730262.1"/>
    </source>
</evidence>
<comment type="catalytic activity">
    <reaction evidence="10 11">
        <text>shikimate + ATP = 3-phosphoshikimate + ADP + H(+)</text>
        <dbReference type="Rhea" id="RHEA:13121"/>
        <dbReference type="ChEBI" id="CHEBI:15378"/>
        <dbReference type="ChEBI" id="CHEBI:30616"/>
        <dbReference type="ChEBI" id="CHEBI:36208"/>
        <dbReference type="ChEBI" id="CHEBI:145989"/>
        <dbReference type="ChEBI" id="CHEBI:456216"/>
        <dbReference type="EC" id="2.7.1.71"/>
    </reaction>
</comment>
<name>A0A7X0SHX0_9BACL</name>
<dbReference type="PANTHER" id="PTHR21087">
    <property type="entry name" value="SHIKIMATE KINASE"/>
    <property type="match status" value="1"/>
</dbReference>
<dbReference type="GO" id="GO:0009073">
    <property type="term" value="P:aromatic amino acid family biosynthetic process"/>
    <property type="evidence" value="ECO:0007669"/>
    <property type="project" value="UniProtKB-KW"/>
</dbReference>
<feature type="binding site" evidence="11">
    <location>
        <position position="159"/>
    </location>
    <ligand>
        <name>substrate</name>
    </ligand>
</feature>
<comment type="caution">
    <text evidence="11">Lacks conserved residue(s) required for the propagation of feature annotation.</text>
</comment>
<comment type="subunit">
    <text evidence="11">Monomer.</text>
</comment>
<sequence>MIEHAESWKTEKTDVRGLQTAQKNIIIVGFMGTGKTTVSRLVADRLGWVRVDTDDEIVRRAGKPIPAIFANEGEAAFRDLESRVLARVLARSGQVVATGGGAVLREKNRRLMLDGGLVVALTADRESLIARVAGGGDAASRPLLAGDAAERIDTLLRTRRNAYDFAHVAIDTTRLSPEEVAEELLSRA</sequence>
<dbReference type="InterPro" id="IPR031322">
    <property type="entry name" value="Shikimate/glucono_kinase"/>
</dbReference>
<dbReference type="AlphaFoldDB" id="A0A7X0SHX0"/>
<evidence type="ECO:0000256" key="9">
    <source>
        <dbReference type="ARBA" id="ARBA00023141"/>
    </source>
</evidence>
<dbReference type="GO" id="GO:0000287">
    <property type="term" value="F:magnesium ion binding"/>
    <property type="evidence" value="ECO:0007669"/>
    <property type="project" value="UniProtKB-UniRule"/>
</dbReference>
<dbReference type="InterPro" id="IPR023000">
    <property type="entry name" value="Shikimate_kinase_CS"/>
</dbReference>
<evidence type="ECO:0000256" key="11">
    <source>
        <dbReference type="HAMAP-Rule" id="MF_00109"/>
    </source>
</evidence>
<dbReference type="PRINTS" id="PR01100">
    <property type="entry name" value="SHIKIMTKNASE"/>
</dbReference>
<evidence type="ECO:0000256" key="1">
    <source>
        <dbReference type="ARBA" id="ARBA00004842"/>
    </source>
</evidence>
<dbReference type="GO" id="GO:0005829">
    <property type="term" value="C:cytosol"/>
    <property type="evidence" value="ECO:0007669"/>
    <property type="project" value="TreeGrafter"/>
</dbReference>
<reference evidence="12 13" key="1">
    <citation type="submission" date="2020-08" db="EMBL/GenBank/DDBJ databases">
        <title>Cohnella phylogeny.</title>
        <authorList>
            <person name="Dunlap C."/>
        </authorList>
    </citation>
    <scope>NUCLEOTIDE SEQUENCE [LARGE SCALE GENOMIC DNA]</scope>
    <source>
        <strain evidence="12 13">CBP 2801</strain>
    </source>
</reference>
<feature type="binding site" evidence="11">
    <location>
        <begin position="32"/>
        <end position="37"/>
    </location>
    <ligand>
        <name>ATP</name>
        <dbReference type="ChEBI" id="CHEBI:30616"/>
    </ligand>
</feature>
<evidence type="ECO:0000256" key="7">
    <source>
        <dbReference type="ARBA" id="ARBA00022777"/>
    </source>
</evidence>
<evidence type="ECO:0000256" key="2">
    <source>
        <dbReference type="ARBA" id="ARBA00006997"/>
    </source>
</evidence>
<comment type="subcellular location">
    <subcellularLocation>
        <location evidence="11">Cytoplasm</location>
    </subcellularLocation>
</comment>
<comment type="caution">
    <text evidence="12">The sequence shown here is derived from an EMBL/GenBank/DDBJ whole genome shotgun (WGS) entry which is preliminary data.</text>
</comment>
<dbReference type="Gene3D" id="3.40.50.300">
    <property type="entry name" value="P-loop containing nucleotide triphosphate hydrolases"/>
    <property type="match status" value="1"/>
</dbReference>